<dbReference type="EMBL" id="FWWW01000098">
    <property type="protein sequence ID" value="SMC00130.1"/>
    <property type="molecule type" value="Genomic_DNA"/>
</dbReference>
<reference evidence="1 2" key="1">
    <citation type="submission" date="2017-04" db="EMBL/GenBank/DDBJ databases">
        <authorList>
            <person name="Afonso C.L."/>
            <person name="Miller P.J."/>
            <person name="Scott M.A."/>
            <person name="Spackman E."/>
            <person name="Goraichik I."/>
            <person name="Dimitrov K.M."/>
            <person name="Suarez D.L."/>
            <person name="Swayne D.E."/>
        </authorList>
    </citation>
    <scope>NUCLEOTIDE SEQUENCE [LARGE SCALE GENOMIC DNA]</scope>
    <source>
        <strain evidence="1 2">DSM 11622</strain>
    </source>
</reference>
<dbReference type="AlphaFoldDB" id="A0A1W1W3T8"/>
<accession>A0A1W1W3T8</accession>
<organism evidence="1 2">
    <name type="scientific">Hymenobacter roseosalivarius DSM 11622</name>
    <dbReference type="NCBI Taxonomy" id="645990"/>
    <lineage>
        <taxon>Bacteria</taxon>
        <taxon>Pseudomonadati</taxon>
        <taxon>Bacteroidota</taxon>
        <taxon>Cytophagia</taxon>
        <taxon>Cytophagales</taxon>
        <taxon>Hymenobacteraceae</taxon>
        <taxon>Hymenobacter</taxon>
    </lineage>
</organism>
<dbReference type="STRING" id="645990.SAMN00120144_2529"/>
<evidence type="ECO:0000313" key="1">
    <source>
        <dbReference type="EMBL" id="SMC00130.1"/>
    </source>
</evidence>
<keyword evidence="2" id="KW-1185">Reference proteome</keyword>
<protein>
    <submittedName>
        <fullName evidence="1">Uncharacterized protein</fullName>
    </submittedName>
</protein>
<gene>
    <name evidence="1" type="ORF">SAMN00120144_2529</name>
</gene>
<name>A0A1W1W3T8_9BACT</name>
<proteinExistence type="predicted"/>
<dbReference type="Proteomes" id="UP000192266">
    <property type="component" value="Unassembled WGS sequence"/>
</dbReference>
<evidence type="ECO:0000313" key="2">
    <source>
        <dbReference type="Proteomes" id="UP000192266"/>
    </source>
</evidence>
<sequence length="37" mass="3948">MCQSYALVPQATAGTANSIALNMSLLKLFALTTAYRL</sequence>